<dbReference type="Proteomes" id="UP000467635">
    <property type="component" value="Unassembled WGS sequence"/>
</dbReference>
<name>A0A7X2MGI3_9LACO</name>
<reference evidence="1 2" key="1">
    <citation type="submission" date="2019-11" db="EMBL/GenBank/DDBJ databases">
        <title>Draft Genome Sequence of Plant Growth-Promoting Rhizosphere-Associated Bacteria.</title>
        <authorList>
            <person name="Vasilyev I.Y."/>
            <person name="Radchenko V."/>
            <person name="Ilnitskaya E.V."/>
        </authorList>
    </citation>
    <scope>NUCLEOTIDE SEQUENCE [LARGE SCALE GENOMIC DNA]</scope>
    <source>
        <strain evidence="1 2">VRA_01-1sq_f</strain>
    </source>
</reference>
<gene>
    <name evidence="1" type="ORF">GKC33_09905</name>
</gene>
<dbReference type="Pfam" id="PF06026">
    <property type="entry name" value="Rib_5-P_isom_A"/>
    <property type="match status" value="1"/>
</dbReference>
<dbReference type="Gene3D" id="3.30.70.260">
    <property type="match status" value="1"/>
</dbReference>
<protein>
    <submittedName>
        <fullName evidence="1">Ribose-5-phosphate isomerase A</fullName>
    </submittedName>
</protein>
<dbReference type="GO" id="GO:0009052">
    <property type="term" value="P:pentose-phosphate shunt, non-oxidative branch"/>
    <property type="evidence" value="ECO:0007669"/>
    <property type="project" value="InterPro"/>
</dbReference>
<comment type="caution">
    <text evidence="1">The sequence shown here is derived from an EMBL/GenBank/DDBJ whole genome shotgun (WGS) entry which is preliminary data.</text>
</comment>
<proteinExistence type="predicted"/>
<keyword evidence="1" id="KW-0413">Isomerase</keyword>
<dbReference type="SUPFAM" id="SSF75445">
    <property type="entry name" value="D-ribose-5-phosphate isomerase (RpiA), lid domain"/>
    <property type="match status" value="1"/>
</dbReference>
<evidence type="ECO:0000313" key="2">
    <source>
        <dbReference type="Proteomes" id="UP000467635"/>
    </source>
</evidence>
<dbReference type="EMBL" id="WKKX01000551">
    <property type="protein sequence ID" value="MSE08989.1"/>
    <property type="molecule type" value="Genomic_DNA"/>
</dbReference>
<accession>A0A7X2MGI3</accession>
<dbReference type="GO" id="GO:0004751">
    <property type="term" value="F:ribose-5-phosphate isomerase activity"/>
    <property type="evidence" value="ECO:0007669"/>
    <property type="project" value="InterPro"/>
</dbReference>
<dbReference type="InterPro" id="IPR004788">
    <property type="entry name" value="Ribose5P_isomerase_type_A"/>
</dbReference>
<evidence type="ECO:0000313" key="1">
    <source>
        <dbReference type="EMBL" id="MSE08989.1"/>
    </source>
</evidence>
<dbReference type="AlphaFoldDB" id="A0A7X2MGI3"/>
<organism evidence="1 2">
    <name type="scientific">Ligilactobacillus salivarius</name>
    <dbReference type="NCBI Taxonomy" id="1624"/>
    <lineage>
        <taxon>Bacteria</taxon>
        <taxon>Bacillati</taxon>
        <taxon>Bacillota</taxon>
        <taxon>Bacilli</taxon>
        <taxon>Lactobacillales</taxon>
        <taxon>Lactobacillaceae</taxon>
        <taxon>Ligilactobacillus</taxon>
    </lineage>
</organism>
<sequence>ARTPLGNYLIDCYCESWQDIKKINSRLSSLNGVVSTSYFENIVHSVLTLDKNNNPIEIKKGDLHA</sequence>
<feature type="non-terminal residue" evidence="1">
    <location>
        <position position="1"/>
    </location>
</feature>